<evidence type="ECO:0000313" key="11">
    <source>
        <dbReference type="EMBL" id="MFL9841559.1"/>
    </source>
</evidence>
<reference evidence="11 12" key="1">
    <citation type="submission" date="2024-06" db="EMBL/GenBank/DDBJ databases">
        <authorList>
            <person name="Kaempfer P."/>
            <person name="Viver T."/>
        </authorList>
    </citation>
    <scope>NUCLEOTIDE SEQUENCE [LARGE SCALE GENOMIC DNA]</scope>
    <source>
        <strain evidence="11 12">ST-64</strain>
    </source>
</reference>
<evidence type="ECO:0000256" key="3">
    <source>
        <dbReference type="ARBA" id="ARBA00022475"/>
    </source>
</evidence>
<dbReference type="PROSITE" id="PS51123">
    <property type="entry name" value="OMPA_2"/>
    <property type="match status" value="1"/>
</dbReference>
<keyword evidence="4 9" id="KW-0812">Transmembrane</keyword>
<keyword evidence="3" id="KW-1003">Cell membrane</keyword>
<evidence type="ECO:0000313" key="12">
    <source>
        <dbReference type="Proteomes" id="UP001629244"/>
    </source>
</evidence>
<dbReference type="InterPro" id="IPR025713">
    <property type="entry name" value="MotB-like_N_dom"/>
</dbReference>
<keyword evidence="5 9" id="KW-1133">Transmembrane helix</keyword>
<dbReference type="PANTHER" id="PTHR30329">
    <property type="entry name" value="STATOR ELEMENT OF FLAGELLAR MOTOR COMPLEX"/>
    <property type="match status" value="1"/>
</dbReference>
<comment type="caution">
    <text evidence="11">The sequence shown here is derived from an EMBL/GenBank/DDBJ whole genome shotgun (WGS) entry which is preliminary data.</text>
</comment>
<dbReference type="InterPro" id="IPR006665">
    <property type="entry name" value="OmpA-like"/>
</dbReference>
<evidence type="ECO:0000256" key="2">
    <source>
        <dbReference type="ARBA" id="ARBA00008914"/>
    </source>
</evidence>
<dbReference type="SUPFAM" id="SSF103088">
    <property type="entry name" value="OmpA-like"/>
    <property type="match status" value="1"/>
</dbReference>
<keyword evidence="11" id="KW-0966">Cell projection</keyword>
<evidence type="ECO:0000256" key="5">
    <source>
        <dbReference type="ARBA" id="ARBA00022989"/>
    </source>
</evidence>
<name>A0ABW8YMP2_9SPHN</name>
<keyword evidence="6 7" id="KW-0472">Membrane</keyword>
<keyword evidence="11" id="KW-0282">Flagellum</keyword>
<dbReference type="Proteomes" id="UP001629244">
    <property type="component" value="Unassembled WGS sequence"/>
</dbReference>
<organism evidence="11 12">
    <name type="scientific">Sphingomonas plantiphila</name>
    <dbReference type="NCBI Taxonomy" id="3163295"/>
    <lineage>
        <taxon>Bacteria</taxon>
        <taxon>Pseudomonadati</taxon>
        <taxon>Pseudomonadota</taxon>
        <taxon>Alphaproteobacteria</taxon>
        <taxon>Sphingomonadales</taxon>
        <taxon>Sphingomonadaceae</taxon>
        <taxon>Sphingomonas</taxon>
    </lineage>
</organism>
<protein>
    <submittedName>
        <fullName evidence="11">Flagellar motor protein MotB</fullName>
    </submittedName>
</protein>
<dbReference type="Gene3D" id="3.30.1330.60">
    <property type="entry name" value="OmpA-like domain"/>
    <property type="match status" value="1"/>
</dbReference>
<comment type="subcellular location">
    <subcellularLocation>
        <location evidence="1">Cell membrane</location>
        <topology evidence="1">Single-pass membrane protein</topology>
    </subcellularLocation>
</comment>
<dbReference type="Pfam" id="PF13677">
    <property type="entry name" value="MotB_plug"/>
    <property type="match status" value="1"/>
</dbReference>
<evidence type="ECO:0000259" key="10">
    <source>
        <dbReference type="PROSITE" id="PS51123"/>
    </source>
</evidence>
<keyword evidence="11" id="KW-0969">Cilium</keyword>
<evidence type="ECO:0000256" key="6">
    <source>
        <dbReference type="ARBA" id="ARBA00023136"/>
    </source>
</evidence>
<sequence>MASHAPNARPIVIRKVKKVVGGHHGGAWKVAYADFVTAMMAFFMLLWLISNPEKDTLKGLAEYFSPGPPMVGSAGAAAGGAQAGSGGHGRARSADAAKPSGVPAMEAQSIGTARGGSATIPDASLRVAAQELRVSLDATPSPDGAETAKIENDEDGLRITLMDSVRQPMFRPGTAQLNDFARRRLGVVAEKLIRSGARLTIEGHTDGTGGESEANWRLSGERALASRAVLLAGGITSDRIAGVVARGASQPLYPGEPDRAENRRITIIVKGEAPPTPADASFKM</sequence>
<feature type="domain" description="OmpA-like" evidence="10">
    <location>
        <begin position="157"/>
        <end position="273"/>
    </location>
</feature>
<dbReference type="RefSeq" id="WP_408078454.1">
    <property type="nucleotide sequence ID" value="NZ_JBELQC010000001.1"/>
</dbReference>
<evidence type="ECO:0000256" key="8">
    <source>
        <dbReference type="SAM" id="MobiDB-lite"/>
    </source>
</evidence>
<dbReference type="PANTHER" id="PTHR30329:SF21">
    <property type="entry name" value="LIPOPROTEIN YIAD-RELATED"/>
    <property type="match status" value="1"/>
</dbReference>
<evidence type="ECO:0000256" key="7">
    <source>
        <dbReference type="PROSITE-ProRule" id="PRU00473"/>
    </source>
</evidence>
<dbReference type="InterPro" id="IPR036737">
    <property type="entry name" value="OmpA-like_sf"/>
</dbReference>
<feature type="compositionally biased region" description="Gly residues" evidence="8">
    <location>
        <begin position="77"/>
        <end position="88"/>
    </location>
</feature>
<evidence type="ECO:0000256" key="4">
    <source>
        <dbReference type="ARBA" id="ARBA00022692"/>
    </source>
</evidence>
<accession>A0ABW8YMP2</accession>
<gene>
    <name evidence="11" type="ORF">ABS767_11340</name>
</gene>
<keyword evidence="12" id="KW-1185">Reference proteome</keyword>
<evidence type="ECO:0000256" key="9">
    <source>
        <dbReference type="SAM" id="Phobius"/>
    </source>
</evidence>
<proteinExistence type="inferred from homology"/>
<dbReference type="EMBL" id="JBELQC010000001">
    <property type="protein sequence ID" value="MFL9841559.1"/>
    <property type="molecule type" value="Genomic_DNA"/>
</dbReference>
<dbReference type="CDD" id="cd07185">
    <property type="entry name" value="OmpA_C-like"/>
    <property type="match status" value="1"/>
</dbReference>
<comment type="similarity">
    <text evidence="2">Belongs to the MotB family.</text>
</comment>
<feature type="region of interest" description="Disordered" evidence="8">
    <location>
        <begin position="74"/>
        <end position="103"/>
    </location>
</feature>
<feature type="transmembrane region" description="Helical" evidence="9">
    <location>
        <begin position="30"/>
        <end position="49"/>
    </location>
</feature>
<dbReference type="Pfam" id="PF00691">
    <property type="entry name" value="OmpA"/>
    <property type="match status" value="1"/>
</dbReference>
<evidence type="ECO:0000256" key="1">
    <source>
        <dbReference type="ARBA" id="ARBA00004162"/>
    </source>
</evidence>
<dbReference type="InterPro" id="IPR050330">
    <property type="entry name" value="Bact_OuterMem_StrucFunc"/>
</dbReference>